<dbReference type="AlphaFoldDB" id="A0A8J8NYC3"/>
<dbReference type="Proteomes" id="UP000785679">
    <property type="component" value="Unassembled WGS sequence"/>
</dbReference>
<evidence type="ECO:0000313" key="1">
    <source>
        <dbReference type="EMBL" id="TNV82479.1"/>
    </source>
</evidence>
<accession>A0A8J8NYC3</accession>
<sequence length="74" mass="8748">MKKNFDNRYFEPIHFILYHHTQILLNLNTFTLSLALNPQYCTAYEHCSYKPHLGIRDRQSQFARVVQGGGLKIH</sequence>
<dbReference type="EMBL" id="RRYP01004909">
    <property type="protein sequence ID" value="TNV82479.1"/>
    <property type="molecule type" value="Genomic_DNA"/>
</dbReference>
<keyword evidence="2" id="KW-1185">Reference proteome</keyword>
<evidence type="ECO:0000313" key="2">
    <source>
        <dbReference type="Proteomes" id="UP000785679"/>
    </source>
</evidence>
<name>A0A8J8NYC3_HALGN</name>
<gene>
    <name evidence="1" type="ORF">FGO68_gene4098</name>
</gene>
<proteinExistence type="predicted"/>
<comment type="caution">
    <text evidence="1">The sequence shown here is derived from an EMBL/GenBank/DDBJ whole genome shotgun (WGS) entry which is preliminary data.</text>
</comment>
<organism evidence="1 2">
    <name type="scientific">Halteria grandinella</name>
    <dbReference type="NCBI Taxonomy" id="5974"/>
    <lineage>
        <taxon>Eukaryota</taxon>
        <taxon>Sar</taxon>
        <taxon>Alveolata</taxon>
        <taxon>Ciliophora</taxon>
        <taxon>Intramacronucleata</taxon>
        <taxon>Spirotrichea</taxon>
        <taxon>Stichotrichia</taxon>
        <taxon>Sporadotrichida</taxon>
        <taxon>Halteriidae</taxon>
        <taxon>Halteria</taxon>
    </lineage>
</organism>
<protein>
    <submittedName>
        <fullName evidence="1">Uncharacterized protein</fullName>
    </submittedName>
</protein>
<reference evidence="1" key="1">
    <citation type="submission" date="2019-06" db="EMBL/GenBank/DDBJ databases">
        <authorList>
            <person name="Zheng W."/>
        </authorList>
    </citation>
    <scope>NUCLEOTIDE SEQUENCE</scope>
    <source>
        <strain evidence="1">QDHG01</strain>
    </source>
</reference>